<dbReference type="EMBL" id="BAABKB010000021">
    <property type="protein sequence ID" value="GAA5022412.1"/>
    <property type="molecule type" value="Genomic_DNA"/>
</dbReference>
<organism evidence="2 3">
    <name type="scientific">Streptomyces siamensis</name>
    <dbReference type="NCBI Taxonomy" id="1274986"/>
    <lineage>
        <taxon>Bacteria</taxon>
        <taxon>Bacillati</taxon>
        <taxon>Actinomycetota</taxon>
        <taxon>Actinomycetes</taxon>
        <taxon>Kitasatosporales</taxon>
        <taxon>Streptomycetaceae</taxon>
        <taxon>Streptomyces</taxon>
    </lineage>
</organism>
<dbReference type="Pfam" id="PF19384">
    <property type="entry name" value="DUF5959"/>
    <property type="match status" value="1"/>
</dbReference>
<evidence type="ECO:0000313" key="3">
    <source>
        <dbReference type="Proteomes" id="UP001501759"/>
    </source>
</evidence>
<protein>
    <submittedName>
        <fullName evidence="2">Uncharacterized protein</fullName>
    </submittedName>
</protein>
<accession>A0ABP9J6W7</accession>
<evidence type="ECO:0000313" key="2">
    <source>
        <dbReference type="EMBL" id="GAA5022412.1"/>
    </source>
</evidence>
<keyword evidence="3" id="KW-1185">Reference proteome</keyword>
<dbReference type="InterPro" id="IPR046003">
    <property type="entry name" value="DUF5959"/>
</dbReference>
<dbReference type="RefSeq" id="WP_425589300.1">
    <property type="nucleotide sequence ID" value="NZ_BAABKB010000021.1"/>
</dbReference>
<feature type="compositionally biased region" description="Basic and acidic residues" evidence="1">
    <location>
        <begin position="159"/>
        <end position="171"/>
    </location>
</feature>
<gene>
    <name evidence="2" type="ORF">GCM10023335_54310</name>
</gene>
<evidence type="ECO:0000256" key="1">
    <source>
        <dbReference type="SAM" id="MobiDB-lite"/>
    </source>
</evidence>
<name>A0ABP9J6W7_9ACTN</name>
<dbReference type="Proteomes" id="UP001501759">
    <property type="component" value="Unassembled WGS sequence"/>
</dbReference>
<sequence length="177" mass="19634">MEMSRGASISIQLRGERDCPEVVVEDASGSMVTVRVPIALPDDWIADHRQRLHRVMNHWVPMLQSREPRCDIVPPWATLGHTVPVLPDELYEAEGVPFDAERSSHEYRADALPTAGGELDALGECTQPFTVGDDAVAQRTHPVEAGHRRGSPITRPRCCRPEDRRHAERDGGYASPA</sequence>
<comment type="caution">
    <text evidence="2">The sequence shown here is derived from an EMBL/GenBank/DDBJ whole genome shotgun (WGS) entry which is preliminary data.</text>
</comment>
<feature type="region of interest" description="Disordered" evidence="1">
    <location>
        <begin position="144"/>
        <end position="177"/>
    </location>
</feature>
<reference evidence="3" key="1">
    <citation type="journal article" date="2019" name="Int. J. Syst. Evol. Microbiol.">
        <title>The Global Catalogue of Microorganisms (GCM) 10K type strain sequencing project: providing services to taxonomists for standard genome sequencing and annotation.</title>
        <authorList>
            <consortium name="The Broad Institute Genomics Platform"/>
            <consortium name="The Broad Institute Genome Sequencing Center for Infectious Disease"/>
            <person name="Wu L."/>
            <person name="Ma J."/>
        </authorList>
    </citation>
    <scope>NUCLEOTIDE SEQUENCE [LARGE SCALE GENOMIC DNA]</scope>
    <source>
        <strain evidence="3">JCM 18409</strain>
    </source>
</reference>
<proteinExistence type="predicted"/>